<protein>
    <submittedName>
        <fullName evidence="6">Thiol oxidoreductase</fullName>
    </submittedName>
</protein>
<evidence type="ECO:0000313" key="6">
    <source>
        <dbReference type="EMBL" id="APW42566.1"/>
    </source>
</evidence>
<dbReference type="InterPro" id="IPR010538">
    <property type="entry name" value="DHOR"/>
</dbReference>
<keyword evidence="3 4" id="KW-0408">Iron</keyword>
<dbReference type="KEGG" id="rsb:RS694_08510"/>
<dbReference type="InterPro" id="IPR051395">
    <property type="entry name" value="Cytochrome_c_Peroxidase/MauG"/>
</dbReference>
<name>A0A1P8K984_9BURK</name>
<dbReference type="InterPro" id="IPR036909">
    <property type="entry name" value="Cyt_c-like_dom_sf"/>
</dbReference>
<sequence length="482" mass="51112">MKLRTRQKVGLALTAAGAIVGLLWPLWGHGEADLSGVVQGELTAGEATAFATGRNAFSMPLPTLDDAENARFAVGNSFFRRNWVEAPASTTARDGLGPHFIARSCGGCHVQDGRGAPPDFRKGLSEPPVALLMRLSIPGIGAHGGVVPDPVYGDQLNNAAIQGVLPEGQVRIRYQPLRGTFADGTAYTLRKPLYSLTKLAYGPTAPGLMISPRIAPQMAGVGLLEAIPEADILANAATQAAAAGPVKGQPNLVWDDFAQAQRIGRFGWKANQASVASQTAGAFLGDIGITSTQHPDEACTPTQKDCLAAPRGSLGKAPEIDDRTLSNVIFYQATLAPAARRNVNDAKVLRGQALFAQAQCSACHRPSYTTGAAPFPRLSSTKVQGLKIWPYTDLLLHDMGPDLADGRPDFAANGQQWKTPPLWGVGLIHDVNGHRRLLHDGRANGVLEAILWHGGEAQPAKNNVLQLNARDRQALVAFVESL</sequence>
<reference evidence="6 7" key="1">
    <citation type="submission" date="2017-01" db="EMBL/GenBank/DDBJ databases">
        <authorList>
            <person name="Mah S.A."/>
            <person name="Swanson W.J."/>
            <person name="Moy G.W."/>
            <person name="Vacquier V.D."/>
        </authorList>
    </citation>
    <scope>NUCLEOTIDE SEQUENCE [LARGE SCALE GENOMIC DNA]</scope>
    <source>
        <strain evidence="6 7">DSM 22694</strain>
    </source>
</reference>
<dbReference type="AlphaFoldDB" id="A0A1P8K984"/>
<dbReference type="PANTHER" id="PTHR30600">
    <property type="entry name" value="CYTOCHROME C PEROXIDASE-RELATED"/>
    <property type="match status" value="1"/>
</dbReference>
<keyword evidence="7" id="KW-1185">Reference proteome</keyword>
<dbReference type="InterPro" id="IPR009056">
    <property type="entry name" value="Cyt_c-like_dom"/>
</dbReference>
<organism evidence="6 7">
    <name type="scientific">Rhodoferax saidenbachensis</name>
    <dbReference type="NCBI Taxonomy" id="1484693"/>
    <lineage>
        <taxon>Bacteria</taxon>
        <taxon>Pseudomonadati</taxon>
        <taxon>Pseudomonadota</taxon>
        <taxon>Betaproteobacteria</taxon>
        <taxon>Burkholderiales</taxon>
        <taxon>Comamonadaceae</taxon>
        <taxon>Rhodoferax</taxon>
    </lineage>
</organism>
<dbReference type="GO" id="GO:0020037">
    <property type="term" value="F:heme binding"/>
    <property type="evidence" value="ECO:0007669"/>
    <property type="project" value="InterPro"/>
</dbReference>
<keyword evidence="1 4" id="KW-0349">Heme</keyword>
<dbReference type="EMBL" id="CP019239">
    <property type="protein sequence ID" value="APW42566.1"/>
    <property type="molecule type" value="Genomic_DNA"/>
</dbReference>
<dbReference type="Pfam" id="PF06537">
    <property type="entry name" value="DHOR"/>
    <property type="match status" value="1"/>
</dbReference>
<evidence type="ECO:0000256" key="3">
    <source>
        <dbReference type="ARBA" id="ARBA00023004"/>
    </source>
</evidence>
<proteinExistence type="predicted"/>
<dbReference type="eggNOG" id="COG3488">
    <property type="taxonomic scope" value="Bacteria"/>
</dbReference>
<dbReference type="STRING" id="1484693.RS694_08510"/>
<dbReference type="PROSITE" id="PS51007">
    <property type="entry name" value="CYTC"/>
    <property type="match status" value="1"/>
</dbReference>
<dbReference type="GO" id="GO:0009055">
    <property type="term" value="F:electron transfer activity"/>
    <property type="evidence" value="ECO:0007669"/>
    <property type="project" value="InterPro"/>
</dbReference>
<gene>
    <name evidence="6" type="ORF">RS694_08510</name>
</gene>
<dbReference type="GO" id="GO:0046872">
    <property type="term" value="F:metal ion binding"/>
    <property type="evidence" value="ECO:0007669"/>
    <property type="project" value="UniProtKB-KW"/>
</dbReference>
<evidence type="ECO:0000259" key="5">
    <source>
        <dbReference type="PROSITE" id="PS51007"/>
    </source>
</evidence>
<dbReference type="SUPFAM" id="SSF46626">
    <property type="entry name" value="Cytochrome c"/>
    <property type="match status" value="1"/>
</dbReference>
<dbReference type="PANTHER" id="PTHR30600:SF4">
    <property type="entry name" value="CYTOCHROME C DOMAIN-CONTAINING PROTEIN"/>
    <property type="match status" value="1"/>
</dbReference>
<keyword evidence="2 4" id="KW-0479">Metal-binding</keyword>
<feature type="domain" description="Cytochrome c" evidence="5">
    <location>
        <begin position="346"/>
        <end position="482"/>
    </location>
</feature>
<dbReference type="Proteomes" id="UP000186110">
    <property type="component" value="Chromosome"/>
</dbReference>
<evidence type="ECO:0000256" key="2">
    <source>
        <dbReference type="ARBA" id="ARBA00022723"/>
    </source>
</evidence>
<dbReference type="Gene3D" id="1.10.760.10">
    <property type="entry name" value="Cytochrome c-like domain"/>
    <property type="match status" value="1"/>
</dbReference>
<dbReference type="RefSeq" id="WP_029708796.1">
    <property type="nucleotide sequence ID" value="NZ_CP019239.1"/>
</dbReference>
<accession>A0A1P8K984</accession>
<evidence type="ECO:0000256" key="4">
    <source>
        <dbReference type="PROSITE-ProRule" id="PRU00433"/>
    </source>
</evidence>
<evidence type="ECO:0000313" key="7">
    <source>
        <dbReference type="Proteomes" id="UP000186110"/>
    </source>
</evidence>
<evidence type="ECO:0000256" key="1">
    <source>
        <dbReference type="ARBA" id="ARBA00022617"/>
    </source>
</evidence>
<dbReference type="PIRSF" id="PIRSF028099">
    <property type="entry name" value="DUF1111"/>
    <property type="match status" value="1"/>
</dbReference>
<dbReference type="GO" id="GO:0004130">
    <property type="term" value="F:cytochrome-c peroxidase activity"/>
    <property type="evidence" value="ECO:0007669"/>
    <property type="project" value="TreeGrafter"/>
</dbReference>